<dbReference type="EMBL" id="AODQ01000070">
    <property type="protein sequence ID" value="EMR02167.1"/>
    <property type="molecule type" value="Genomic_DNA"/>
</dbReference>
<dbReference type="Proteomes" id="UP000011910">
    <property type="component" value="Unassembled WGS sequence"/>
</dbReference>
<sequence>MDLFVADHLAGLHVVVQTQGVAHLVQYQVVERLLDHFVFFYLNSGHGLQHLRTKQVVVVQLVAQAAEVRIAGQGAGFSFFQPQSGGAEDLAVLQAVGHKHILQHYIGAQDLAGAWVGKAGAVATKGRHG</sequence>
<comment type="caution">
    <text evidence="1">The sequence shown here is derived from an EMBL/GenBank/DDBJ whole genome shotgun (WGS) entry which is preliminary data.</text>
</comment>
<reference evidence="1 2" key="1">
    <citation type="journal article" date="2013" name="Genome Announc.">
        <title>Draft Genome Sequence of Cesiribacter andamanensis Strain AMV16T, Isolated from a Soil Sample from a Mud Volcano in the Andaman Islands, India.</title>
        <authorList>
            <person name="Shivaji S."/>
            <person name="Ara S."/>
            <person name="Begum Z."/>
            <person name="Srinivas T.N."/>
            <person name="Singh A."/>
            <person name="Kumar Pinnaka A."/>
        </authorList>
    </citation>
    <scope>NUCLEOTIDE SEQUENCE [LARGE SCALE GENOMIC DNA]</scope>
    <source>
        <strain evidence="1 2">AMV16</strain>
    </source>
</reference>
<evidence type="ECO:0000313" key="1">
    <source>
        <dbReference type="EMBL" id="EMR02167.1"/>
    </source>
</evidence>
<keyword evidence="2" id="KW-1185">Reference proteome</keyword>
<protein>
    <submittedName>
        <fullName evidence="1">Uncharacterized protein</fullName>
    </submittedName>
</protein>
<organism evidence="1 2">
    <name type="scientific">Cesiribacter andamanensis AMV16</name>
    <dbReference type="NCBI Taxonomy" id="1279009"/>
    <lineage>
        <taxon>Bacteria</taxon>
        <taxon>Pseudomonadati</taxon>
        <taxon>Bacteroidota</taxon>
        <taxon>Cytophagia</taxon>
        <taxon>Cytophagales</taxon>
        <taxon>Cesiribacteraceae</taxon>
        <taxon>Cesiribacter</taxon>
    </lineage>
</organism>
<name>M7N4E8_9BACT</name>
<proteinExistence type="predicted"/>
<gene>
    <name evidence="1" type="ORF">ADICEAN_02681</name>
</gene>
<dbReference type="AlphaFoldDB" id="M7N4E8"/>
<accession>M7N4E8</accession>
<evidence type="ECO:0000313" key="2">
    <source>
        <dbReference type="Proteomes" id="UP000011910"/>
    </source>
</evidence>